<dbReference type="InterPro" id="IPR022655">
    <property type="entry name" value="DUF1553"/>
</dbReference>
<dbReference type="EMBL" id="PUHZ01000014">
    <property type="protein sequence ID" value="PQO45367.1"/>
    <property type="molecule type" value="Genomic_DNA"/>
</dbReference>
<dbReference type="InterPro" id="IPR011429">
    <property type="entry name" value="Cyt_c_Planctomycete-type"/>
</dbReference>
<evidence type="ECO:0008006" key="7">
    <source>
        <dbReference type="Google" id="ProtNLM"/>
    </source>
</evidence>
<reference evidence="5 6" key="1">
    <citation type="submission" date="2018-02" db="EMBL/GenBank/DDBJ databases">
        <title>Comparative genomes isolates from brazilian mangrove.</title>
        <authorList>
            <person name="Araujo J.E."/>
            <person name="Taketani R.G."/>
            <person name="Silva M.C.P."/>
            <person name="Loureco M.V."/>
            <person name="Andreote F.D."/>
        </authorList>
    </citation>
    <scope>NUCLEOTIDE SEQUENCE [LARGE SCALE GENOMIC DNA]</scope>
    <source>
        <strain evidence="5 6">Nap-Phe MGV</strain>
    </source>
</reference>
<evidence type="ECO:0000259" key="3">
    <source>
        <dbReference type="Pfam" id="PF07587"/>
    </source>
</evidence>
<feature type="chain" id="PRO_5015443517" description="Cytochrome c domain-containing protein" evidence="1">
    <location>
        <begin position="20"/>
        <end position="804"/>
    </location>
</feature>
<sequence length="804" mass="90176">MRIVSLLLAFVLLSSTLAAEVDFNHEIVPLLKQKCGKCHTGTQKEGALSFNTREELLAGGESGAAIVPNKPDEGELIARVTTDDEFMVMPPEGDPLSEEQIGLLKRWIQSGAQWEPGFTFGEKLYEPPLKPRRPELPPVVAGRTNPIDRILDAQFASLNHQMPEPLGDELFLRRAYLDLIGLLPTPEERATFLNDSSPEKRTKLVDSLLNRDINYAEHWLTFWNDLLRNDYAGTGFITGGRKQISKWLYEALVTNKPYNMFVQELIAPPTPESAGFAGGIKWRGEVSAGQTVEIQFAQNVGQSFLGINLKCASCHDSFIDRWKLKDSFGLAAIYAERPLEIHRCDKPTGEMAEAAWLFPELGQIDASAPQPERLKQLAKLLTHRENGRFTRTIVNRLWHRMMGYGIVHPTDAMQSEPWNADLLDFLAEHLAENNYDLKATLKLIATSEAYQSRAQRVTEQTDSTGYQYAGPRTKRMTAEQFVDCVWEITGTAPTKFDAPVVRANPETTADKDLSLTGHWIWNRANTNDSQPGETVTFRKRWQQDEATDQAYAVISCDNAYTLYVNGKKVQKGDNWLAPDLIVLPPLKKGKNELLVVAKNAGTTPNAAAILVEARVPGNNDQEQVIGTDETWEWTSQVPNAKGKFKQEPEDWAAAVIAENEQPWMPRVSGQFTNLLAQGNNASHRMVRAALLKSDFLMRSLGRPNRDQVVTVRPLELTTLEAIDLSNGEVLANLLHDGAANLLEQREWESPEAFVTWLYQYSLSRNPTDDELNILSKAIGKQMDPGAMEDVLWAVFMLPEFQLVR</sequence>
<organism evidence="5 6">
    <name type="scientific">Blastopirellula marina</name>
    <dbReference type="NCBI Taxonomy" id="124"/>
    <lineage>
        <taxon>Bacteria</taxon>
        <taxon>Pseudomonadati</taxon>
        <taxon>Planctomycetota</taxon>
        <taxon>Planctomycetia</taxon>
        <taxon>Pirellulales</taxon>
        <taxon>Pirellulaceae</taxon>
        <taxon>Blastopirellula</taxon>
    </lineage>
</organism>
<dbReference type="InterPro" id="IPR011444">
    <property type="entry name" value="DUF1549"/>
</dbReference>
<dbReference type="OrthoDB" id="127107at2"/>
<evidence type="ECO:0000313" key="5">
    <source>
        <dbReference type="EMBL" id="PQO45367.1"/>
    </source>
</evidence>
<dbReference type="Gene3D" id="2.60.120.260">
    <property type="entry name" value="Galactose-binding domain-like"/>
    <property type="match status" value="1"/>
</dbReference>
<accession>A0A2S8GLQ7</accession>
<proteinExistence type="predicted"/>
<dbReference type="PANTHER" id="PTHR35889:SF3">
    <property type="entry name" value="F-BOX DOMAIN-CONTAINING PROTEIN"/>
    <property type="match status" value="1"/>
</dbReference>
<feature type="domain" description="DUF1549" evidence="2">
    <location>
        <begin position="146"/>
        <end position="336"/>
    </location>
</feature>
<dbReference type="RefSeq" id="WP_105335858.1">
    <property type="nucleotide sequence ID" value="NZ_PUHZ01000014.1"/>
</dbReference>
<dbReference type="Pfam" id="PF07583">
    <property type="entry name" value="PSCyt2"/>
    <property type="match status" value="1"/>
</dbReference>
<dbReference type="SUPFAM" id="SSF46626">
    <property type="entry name" value="Cytochrome c"/>
    <property type="match status" value="1"/>
</dbReference>
<evidence type="ECO:0000259" key="2">
    <source>
        <dbReference type="Pfam" id="PF07583"/>
    </source>
</evidence>
<evidence type="ECO:0000259" key="4">
    <source>
        <dbReference type="Pfam" id="PF07635"/>
    </source>
</evidence>
<gene>
    <name evidence="5" type="ORF">C5Y93_12965</name>
</gene>
<dbReference type="Pfam" id="PF07635">
    <property type="entry name" value="PSCyt1"/>
    <property type="match status" value="1"/>
</dbReference>
<dbReference type="Pfam" id="PF07587">
    <property type="entry name" value="PSD1"/>
    <property type="match status" value="1"/>
</dbReference>
<dbReference type="InterPro" id="IPR036909">
    <property type="entry name" value="Cyt_c-like_dom_sf"/>
</dbReference>
<evidence type="ECO:0000256" key="1">
    <source>
        <dbReference type="SAM" id="SignalP"/>
    </source>
</evidence>
<dbReference type="GO" id="GO:0020037">
    <property type="term" value="F:heme binding"/>
    <property type="evidence" value="ECO:0007669"/>
    <property type="project" value="InterPro"/>
</dbReference>
<dbReference type="AlphaFoldDB" id="A0A2S8GLQ7"/>
<evidence type="ECO:0000313" key="6">
    <source>
        <dbReference type="Proteomes" id="UP000237819"/>
    </source>
</evidence>
<keyword evidence="1" id="KW-0732">Signal</keyword>
<dbReference type="PANTHER" id="PTHR35889">
    <property type="entry name" value="CYCLOINULO-OLIGOSACCHARIDE FRUCTANOTRANSFERASE-RELATED"/>
    <property type="match status" value="1"/>
</dbReference>
<feature type="signal peptide" evidence="1">
    <location>
        <begin position="1"/>
        <end position="19"/>
    </location>
</feature>
<protein>
    <recommendedName>
        <fullName evidence="7">Cytochrome c domain-containing protein</fullName>
    </recommendedName>
</protein>
<feature type="domain" description="DUF1553" evidence="3">
    <location>
        <begin position="375"/>
        <end position="513"/>
    </location>
</feature>
<feature type="domain" description="Cytochrome C Planctomycete-type" evidence="4">
    <location>
        <begin position="35"/>
        <end position="93"/>
    </location>
</feature>
<comment type="caution">
    <text evidence="5">The sequence shown here is derived from an EMBL/GenBank/DDBJ whole genome shotgun (WGS) entry which is preliminary data.</text>
</comment>
<dbReference type="GO" id="GO:0009055">
    <property type="term" value="F:electron transfer activity"/>
    <property type="evidence" value="ECO:0007669"/>
    <property type="project" value="InterPro"/>
</dbReference>
<name>A0A2S8GLQ7_9BACT</name>
<dbReference type="Proteomes" id="UP000237819">
    <property type="component" value="Unassembled WGS sequence"/>
</dbReference>